<evidence type="ECO:0000259" key="1">
    <source>
        <dbReference type="SMART" id="SM00849"/>
    </source>
</evidence>
<dbReference type="SUPFAM" id="SSF56281">
    <property type="entry name" value="Metallo-hydrolase/oxidoreductase"/>
    <property type="match status" value="1"/>
</dbReference>
<keyword evidence="3" id="KW-1185">Reference proteome</keyword>
<dbReference type="Proteomes" id="UP000095488">
    <property type="component" value="Unassembled WGS sequence"/>
</dbReference>
<dbReference type="InterPro" id="IPR036866">
    <property type="entry name" value="RibonucZ/Hydroxyglut_hydro"/>
</dbReference>
<evidence type="ECO:0000313" key="2">
    <source>
        <dbReference type="EMBL" id="CUN93155.1"/>
    </source>
</evidence>
<comment type="caution">
    <text evidence="2">The sequence shown here is derived from an EMBL/GenBank/DDBJ whole genome shotgun (WGS) entry which is preliminary data.</text>
</comment>
<name>A0ABP2AQB8_SARVE</name>
<reference evidence="2 3" key="1">
    <citation type="submission" date="2015-09" db="EMBL/GenBank/DDBJ databases">
        <authorList>
            <consortium name="Pathogen Informatics"/>
            <person name="Wu L."/>
            <person name="Ma J."/>
        </authorList>
    </citation>
    <scope>NUCLEOTIDE SEQUENCE [LARGE SCALE GENOMIC DNA]</scope>
    <source>
        <strain evidence="2 3">2789STDY5834858</strain>
    </source>
</reference>
<dbReference type="Pfam" id="PF12706">
    <property type="entry name" value="Lactamase_B_2"/>
    <property type="match status" value="1"/>
</dbReference>
<dbReference type="InterPro" id="IPR001279">
    <property type="entry name" value="Metallo-B-lactamas"/>
</dbReference>
<dbReference type="PANTHER" id="PTHR47619">
    <property type="entry name" value="METALLO-HYDROLASE YYCJ-RELATED"/>
    <property type="match status" value="1"/>
</dbReference>
<sequence length="264" mass="29560">MIFCSLYSGSSGNSMFISSENTKVLVDAGLSGKKIIEALEQINEQPNELDGIFITHEHIDHIKGVGIISRKFDIPIYANEKTWNAMENTIGKIKEHNIKVIPKRSITTIKDLDVICFNTPHDAISPMGYTFHSKGKSASIATDIGTFTDEIKNNLAESDVILLEANHDIQMLKYGPYPYSLKRRVLSEIGHLSNEDCGSALLDILKQNNKCRKIVLGHLSNTNNVPELAYRAVKNILDEKSLISERKLDIKLADRNKPSSYIKF</sequence>
<dbReference type="SMART" id="SM00849">
    <property type="entry name" value="Lactamase_B"/>
    <property type="match status" value="1"/>
</dbReference>
<protein>
    <submittedName>
        <fullName evidence="2">Ribonuclease Z</fullName>
    </submittedName>
</protein>
<dbReference type="InterPro" id="IPR052533">
    <property type="entry name" value="WalJ/YycJ-like"/>
</dbReference>
<dbReference type="Gene3D" id="3.60.15.10">
    <property type="entry name" value="Ribonuclease Z/Hydroxyacylglutathione hydrolase-like"/>
    <property type="match status" value="1"/>
</dbReference>
<organism evidence="2 3">
    <name type="scientific">Sarcina ventriculi</name>
    <name type="common">Clostridium ventriculi</name>
    <dbReference type="NCBI Taxonomy" id="1267"/>
    <lineage>
        <taxon>Bacteria</taxon>
        <taxon>Bacillati</taxon>
        <taxon>Bacillota</taxon>
        <taxon>Clostridia</taxon>
        <taxon>Eubacteriales</taxon>
        <taxon>Clostridiaceae</taxon>
        <taxon>Sarcina</taxon>
    </lineage>
</organism>
<accession>A0ABP2AQB8</accession>
<dbReference type="EMBL" id="CYZR01000004">
    <property type="protein sequence ID" value="CUN93155.1"/>
    <property type="molecule type" value="Genomic_DNA"/>
</dbReference>
<dbReference type="PANTHER" id="PTHR47619:SF1">
    <property type="entry name" value="EXODEOXYRIBONUCLEASE WALJ"/>
    <property type="match status" value="1"/>
</dbReference>
<dbReference type="RefSeq" id="WP_055259085.1">
    <property type="nucleotide sequence ID" value="NZ_BCMV01000001.1"/>
</dbReference>
<gene>
    <name evidence="2" type="ORF">ERS852473_01466</name>
</gene>
<evidence type="ECO:0000313" key="3">
    <source>
        <dbReference type="Proteomes" id="UP000095488"/>
    </source>
</evidence>
<proteinExistence type="predicted"/>
<feature type="domain" description="Metallo-beta-lactamase" evidence="1">
    <location>
        <begin position="11"/>
        <end position="218"/>
    </location>
</feature>